<dbReference type="AlphaFoldDB" id="A0A2H3TV43"/>
<evidence type="ECO:0000313" key="2">
    <source>
        <dbReference type="Proteomes" id="UP000219369"/>
    </source>
</evidence>
<proteinExistence type="predicted"/>
<evidence type="ECO:0000313" key="1">
    <source>
        <dbReference type="EMBL" id="SCO92484.1"/>
    </source>
</evidence>
<organism evidence="1 2">
    <name type="scientific">Fusarium oxysporum</name>
    <name type="common">Fusarium vascular wilt</name>
    <dbReference type="NCBI Taxonomy" id="5507"/>
    <lineage>
        <taxon>Eukaryota</taxon>
        <taxon>Fungi</taxon>
        <taxon>Dikarya</taxon>
        <taxon>Ascomycota</taxon>
        <taxon>Pezizomycotina</taxon>
        <taxon>Sordariomycetes</taxon>
        <taxon>Hypocreomycetidae</taxon>
        <taxon>Hypocreales</taxon>
        <taxon>Nectriaceae</taxon>
        <taxon>Fusarium</taxon>
        <taxon>Fusarium oxysporum species complex</taxon>
    </lineage>
</organism>
<dbReference type="EMBL" id="FMJY01000011">
    <property type="protein sequence ID" value="SCO92484.1"/>
    <property type="molecule type" value="Genomic_DNA"/>
</dbReference>
<reference evidence="2" key="1">
    <citation type="submission" date="2016-09" db="EMBL/GenBank/DDBJ databases">
        <authorList>
            <person name="Guldener U."/>
        </authorList>
    </citation>
    <scope>NUCLEOTIDE SEQUENCE [LARGE SCALE GENOMIC DNA]</scope>
    <source>
        <strain evidence="2">V64-1</strain>
    </source>
</reference>
<sequence length="52" mass="5780">MTDVAFNLMNDISEGYIAGEDEEEIQADEEGGDASIRIGRIQIGIPKSLRRR</sequence>
<gene>
    <name evidence="1" type="ORF">FRV6_16612</name>
</gene>
<dbReference type="Proteomes" id="UP000219369">
    <property type="component" value="Unassembled WGS sequence"/>
</dbReference>
<name>A0A2H3TV43_FUSOX</name>
<accession>A0A2H3TV43</accession>
<protein>
    <submittedName>
        <fullName evidence="1">Uncharacterized protein</fullName>
    </submittedName>
</protein>